<accession>W4K5V7</accession>
<keyword evidence="1" id="KW-0472">Membrane</keyword>
<dbReference type="Pfam" id="PF09769">
    <property type="entry name" value="ApoO"/>
    <property type="match status" value="1"/>
</dbReference>
<evidence type="ECO:0000313" key="3">
    <source>
        <dbReference type="Proteomes" id="UP000030671"/>
    </source>
</evidence>
<evidence type="ECO:0000313" key="2">
    <source>
        <dbReference type="EMBL" id="ETW81187.1"/>
    </source>
</evidence>
<dbReference type="GeneID" id="20677004"/>
<reference evidence="2 3" key="1">
    <citation type="journal article" date="2012" name="New Phytol.">
        <title>Insight into trade-off between wood decay and parasitism from the genome of a fungal forest pathogen.</title>
        <authorList>
            <person name="Olson A."/>
            <person name="Aerts A."/>
            <person name="Asiegbu F."/>
            <person name="Belbahri L."/>
            <person name="Bouzid O."/>
            <person name="Broberg A."/>
            <person name="Canback B."/>
            <person name="Coutinho P.M."/>
            <person name="Cullen D."/>
            <person name="Dalman K."/>
            <person name="Deflorio G."/>
            <person name="van Diepen L.T."/>
            <person name="Dunand C."/>
            <person name="Duplessis S."/>
            <person name="Durling M."/>
            <person name="Gonthier P."/>
            <person name="Grimwood J."/>
            <person name="Fossdal C.G."/>
            <person name="Hansson D."/>
            <person name="Henrissat B."/>
            <person name="Hietala A."/>
            <person name="Himmelstrand K."/>
            <person name="Hoffmeister D."/>
            <person name="Hogberg N."/>
            <person name="James T.Y."/>
            <person name="Karlsson M."/>
            <person name="Kohler A."/>
            <person name="Kues U."/>
            <person name="Lee Y.H."/>
            <person name="Lin Y.C."/>
            <person name="Lind M."/>
            <person name="Lindquist E."/>
            <person name="Lombard V."/>
            <person name="Lucas S."/>
            <person name="Lunden K."/>
            <person name="Morin E."/>
            <person name="Murat C."/>
            <person name="Park J."/>
            <person name="Raffaello T."/>
            <person name="Rouze P."/>
            <person name="Salamov A."/>
            <person name="Schmutz J."/>
            <person name="Solheim H."/>
            <person name="Stahlberg J."/>
            <person name="Velez H."/>
            <person name="de Vries R.P."/>
            <person name="Wiebenga A."/>
            <person name="Woodward S."/>
            <person name="Yakovlev I."/>
            <person name="Garbelotto M."/>
            <person name="Martin F."/>
            <person name="Grigoriev I.V."/>
            <person name="Stenlid J."/>
        </authorList>
    </citation>
    <scope>NUCLEOTIDE SEQUENCE [LARGE SCALE GENOMIC DNA]</scope>
    <source>
        <strain evidence="2 3">TC 32-1</strain>
    </source>
</reference>
<dbReference type="eggNOG" id="ENOG502S70K">
    <property type="taxonomic scope" value="Eukaryota"/>
</dbReference>
<protein>
    <recommendedName>
        <fullName evidence="1">MICOS complex subunit</fullName>
    </recommendedName>
</protein>
<dbReference type="EMBL" id="KI925459">
    <property type="protein sequence ID" value="ETW81187.1"/>
    <property type="molecule type" value="Genomic_DNA"/>
</dbReference>
<sequence>MSWTRVVPRRALFAASATAVALHDLPQGNKLSIYPVPDKDIIVVDTPSELERQIGVVRRAATGTIHDTHAHVQGIVSKWIGVEHAVERRVKSIIAPDEPLTPGLLYVGVASLTGSILARNRLLLWRALLPPALFFASLDYFLPKTSSNLSGYLGELEDRYFPVVSEKHEIAKAHASMTWERAKEATQGGREKFEASLGGIVDKVQQATGLKISEALGRGEAIEKRITGQVLEVAVDAEKRVEQATKRE</sequence>
<keyword evidence="1" id="KW-0999">Mitochondrion inner membrane</keyword>
<comment type="subunit">
    <text evidence="1">Component of the mitochondrial contact site and cristae organizing system (MICOS) complex.</text>
</comment>
<comment type="function">
    <text evidence="1">Component of the MICOS complex, a large protein complex of the mitochondrial inner membrane that plays crucial roles in the maintenance of crista junctions, inner membrane architecture, and formation of contact sites to the outer membrane.</text>
</comment>
<dbReference type="HOGENOM" id="CLU_072130_0_0_1"/>
<dbReference type="InterPro" id="IPR019166">
    <property type="entry name" value="MIC26/MIC27"/>
</dbReference>
<organism evidence="2 3">
    <name type="scientific">Heterobasidion irregulare (strain TC 32-1)</name>
    <dbReference type="NCBI Taxonomy" id="747525"/>
    <lineage>
        <taxon>Eukaryota</taxon>
        <taxon>Fungi</taxon>
        <taxon>Dikarya</taxon>
        <taxon>Basidiomycota</taxon>
        <taxon>Agaricomycotina</taxon>
        <taxon>Agaricomycetes</taxon>
        <taxon>Russulales</taxon>
        <taxon>Bondarzewiaceae</taxon>
        <taxon>Heterobasidion</taxon>
        <taxon>Heterobasidion annosum species complex</taxon>
    </lineage>
</organism>
<dbReference type="GO" id="GO:0061617">
    <property type="term" value="C:MICOS complex"/>
    <property type="evidence" value="ECO:0007669"/>
    <property type="project" value="UniProtKB-UniRule"/>
</dbReference>
<dbReference type="Proteomes" id="UP000030671">
    <property type="component" value="Unassembled WGS sequence"/>
</dbReference>
<dbReference type="STRING" id="747525.W4K5V7"/>
<dbReference type="RefSeq" id="XP_009547852.1">
    <property type="nucleotide sequence ID" value="XM_009549557.1"/>
</dbReference>
<keyword evidence="3" id="KW-1185">Reference proteome</keyword>
<dbReference type="InParanoid" id="W4K5V7"/>
<dbReference type="PANTHER" id="PTHR28268:SF1">
    <property type="entry name" value="MICOS SUBUNIT MIC26"/>
    <property type="match status" value="1"/>
</dbReference>
<dbReference type="GO" id="GO:0044284">
    <property type="term" value="C:mitochondrial crista junction"/>
    <property type="evidence" value="ECO:0007669"/>
    <property type="project" value="TreeGrafter"/>
</dbReference>
<comment type="subcellular location">
    <subcellularLocation>
        <location evidence="1">Mitochondrion inner membrane</location>
    </subcellularLocation>
</comment>
<dbReference type="AlphaFoldDB" id="W4K5V7"/>
<proteinExistence type="predicted"/>
<evidence type="ECO:0000256" key="1">
    <source>
        <dbReference type="RuleBase" id="RU363021"/>
    </source>
</evidence>
<keyword evidence="1" id="KW-0496">Mitochondrion</keyword>
<dbReference type="GO" id="GO:0042407">
    <property type="term" value="P:cristae formation"/>
    <property type="evidence" value="ECO:0007669"/>
    <property type="project" value="InterPro"/>
</dbReference>
<gene>
    <name evidence="2" type="ORF">HETIRDRAFT_459589</name>
</gene>
<dbReference type="PANTHER" id="PTHR28268">
    <property type="entry name" value="MICOS SUBUNIT MIC26"/>
    <property type="match status" value="1"/>
</dbReference>
<dbReference type="KEGG" id="hir:HETIRDRAFT_459589"/>
<name>W4K5V7_HETIT</name>
<dbReference type="InterPro" id="IPR033181">
    <property type="entry name" value="Mic26_fungi"/>
</dbReference>
<dbReference type="OrthoDB" id="2399148at2759"/>